<dbReference type="KEGG" id="tsin:OXH18_03790"/>
<gene>
    <name evidence="1" type="ORF">OXH18_03790</name>
</gene>
<evidence type="ECO:0000313" key="1">
    <source>
        <dbReference type="EMBL" id="WAL61133.1"/>
    </source>
</evidence>
<dbReference type="RefSeq" id="WP_268611086.1">
    <property type="nucleotide sequence ID" value="NZ_CP113797.1"/>
</dbReference>
<keyword evidence="2" id="KW-1185">Reference proteome</keyword>
<name>A0A9E8ZGZ8_9CYAN</name>
<dbReference type="Proteomes" id="UP001163152">
    <property type="component" value="Chromosome"/>
</dbReference>
<proteinExistence type="predicted"/>
<sequence length="77" mass="8854">MFEFKPLFQSRHRYLVNYTAYAGHKNEIEIQGTRCRVISDRALTGQEIAEEVAYHIREQDSLPVSHIVIHSLAQLGA</sequence>
<dbReference type="EMBL" id="CP113797">
    <property type="protein sequence ID" value="WAL61133.1"/>
    <property type="molecule type" value="Genomic_DNA"/>
</dbReference>
<evidence type="ECO:0000313" key="2">
    <source>
        <dbReference type="Proteomes" id="UP001163152"/>
    </source>
</evidence>
<accession>A0A9E8ZGZ8</accession>
<organism evidence="1 2">
    <name type="scientific">Thermocoleostomius sinensis A174</name>
    <dbReference type="NCBI Taxonomy" id="2016057"/>
    <lineage>
        <taxon>Bacteria</taxon>
        <taxon>Bacillati</taxon>
        <taxon>Cyanobacteriota</taxon>
        <taxon>Cyanophyceae</taxon>
        <taxon>Oculatellales</taxon>
        <taxon>Oculatellaceae</taxon>
        <taxon>Thermocoleostomius</taxon>
    </lineage>
</organism>
<dbReference type="AlphaFoldDB" id="A0A9E8ZGZ8"/>
<reference evidence="1" key="1">
    <citation type="submission" date="2022-12" db="EMBL/GenBank/DDBJ databases">
        <title>Polyphasic identification of a Novel Hot-Spring Cyanobacterium Ocullathermofonsia sinensis gen nov. sp. nov. and Genomic Insights on its Adaptations to the Thermal Habitat.</title>
        <authorList>
            <person name="Daroch M."/>
            <person name="Tang J."/>
            <person name="Jiang Y."/>
        </authorList>
    </citation>
    <scope>NUCLEOTIDE SEQUENCE</scope>
    <source>
        <strain evidence="1">PKUAC-SCTA174</strain>
    </source>
</reference>
<protein>
    <submittedName>
        <fullName evidence="1">Uncharacterized protein</fullName>
    </submittedName>
</protein>